<keyword evidence="5 10" id="KW-1133">Transmembrane helix</keyword>
<dbReference type="InterPro" id="IPR029151">
    <property type="entry name" value="Sensor-like_sf"/>
</dbReference>
<dbReference type="AlphaFoldDB" id="A0A1M6GG76"/>
<evidence type="ECO:0000256" key="4">
    <source>
        <dbReference type="ARBA" id="ARBA00022692"/>
    </source>
</evidence>
<dbReference type="GO" id="GO:0005886">
    <property type="term" value="C:plasma membrane"/>
    <property type="evidence" value="ECO:0007669"/>
    <property type="project" value="UniProtKB-SubCell"/>
</dbReference>
<evidence type="ECO:0000256" key="5">
    <source>
        <dbReference type="ARBA" id="ARBA00022989"/>
    </source>
</evidence>
<dbReference type="PROSITE" id="PS50885">
    <property type="entry name" value="HAMP"/>
    <property type="match status" value="1"/>
</dbReference>
<dbReference type="InterPro" id="IPR033479">
    <property type="entry name" value="dCache_1"/>
</dbReference>
<name>A0A1M6GG76_9CLOT</name>
<organism evidence="13 14">
    <name type="scientific">Clostridium cavendishii DSM 21758</name>
    <dbReference type="NCBI Taxonomy" id="1121302"/>
    <lineage>
        <taxon>Bacteria</taxon>
        <taxon>Bacillati</taxon>
        <taxon>Bacillota</taxon>
        <taxon>Clostridia</taxon>
        <taxon>Eubacteriales</taxon>
        <taxon>Clostridiaceae</taxon>
        <taxon>Clostridium</taxon>
    </lineage>
</organism>
<dbReference type="STRING" id="1121302.SAMN02745163_01279"/>
<feature type="transmembrane region" description="Helical" evidence="10">
    <location>
        <begin position="12"/>
        <end position="36"/>
    </location>
</feature>
<dbReference type="CDD" id="cd18773">
    <property type="entry name" value="PDC1_HK_sensor"/>
    <property type="match status" value="1"/>
</dbReference>
<dbReference type="Pfam" id="PF02743">
    <property type="entry name" value="dCache_1"/>
    <property type="match status" value="1"/>
</dbReference>
<dbReference type="Gene3D" id="1.10.287.950">
    <property type="entry name" value="Methyl-accepting chemotaxis protein"/>
    <property type="match status" value="1"/>
</dbReference>
<proteinExistence type="inferred from homology"/>
<dbReference type="Gene3D" id="3.30.450.20">
    <property type="entry name" value="PAS domain"/>
    <property type="match status" value="2"/>
</dbReference>
<evidence type="ECO:0000259" key="12">
    <source>
        <dbReference type="PROSITE" id="PS50885"/>
    </source>
</evidence>
<evidence type="ECO:0000256" key="2">
    <source>
        <dbReference type="ARBA" id="ARBA00022475"/>
    </source>
</evidence>
<reference evidence="13 14" key="1">
    <citation type="submission" date="2016-11" db="EMBL/GenBank/DDBJ databases">
        <authorList>
            <person name="Jaros S."/>
            <person name="Januszkiewicz K."/>
            <person name="Wedrychowicz H."/>
        </authorList>
    </citation>
    <scope>NUCLEOTIDE SEQUENCE [LARGE SCALE GENOMIC DNA]</scope>
    <source>
        <strain evidence="13 14">DSM 21758</strain>
    </source>
</reference>
<dbReference type="PROSITE" id="PS50111">
    <property type="entry name" value="CHEMOTAXIS_TRANSDUC_2"/>
    <property type="match status" value="1"/>
</dbReference>
<sequence>MVKISKNSIKTKLIIAFSILILVAIVSVNIIVYLFISNQTQKDFISTATNNLDLVDDELNNYINTIKENVNMLANSELISNADSRITSYVDKKGQNGEVEMTPLQNNAYEAEIYKTFENIAKTHEAIQTIDVGVAENGGYIQYPAKPRKDGYDPRTRDWYKAAIAKPDEVVVTDAYVTSAGDIAVSIISTIKDSNKNVKGVVGIDVKLNKLSSIIKNIKIGENGYVVIADNAGNIIAHPKNEDLINKKIENLKINGLKDISKVPDKAITQKMDDGKEYLVNLYKSKNGKLNWNYVYLLDTSEFSKTAKHIGHIMIGILILTVAIVVGLCINIANKITKPIRYFELHLGILGQGDFTKEMPDMYLRDASEIGGIANSIKLMQNSMKDMLTNVKDNSISVSNETDKLFTSAGSIVASSNDVTSAIEDIAKGTTNQAQELVGISNSLKNFGDAIEGIVKDIYDIDENSKEINHMASESGDKMQNLSSSVTDISNRFKDFANEIVSLGSNVKQINDITNLINSIAEQTNLLALNAAIEAARAGESGRGFAVVADEIRQLAEQSKNSSDEITKLIGGISKETNSIVNNTEVMNGELNNQTKIIHSTIDVFNNIIGAVDNVLPKIEGVSKSAKKINEEKNNILNIVENVSALSEEVCASSEEIAASSQEATAVTNEVSNAAESLRDMAHDMMFQVDEFKV</sequence>
<keyword evidence="6 10" id="KW-0472">Membrane</keyword>
<dbReference type="SMART" id="SM00283">
    <property type="entry name" value="MA"/>
    <property type="match status" value="1"/>
</dbReference>
<evidence type="ECO:0000256" key="3">
    <source>
        <dbReference type="ARBA" id="ARBA00022500"/>
    </source>
</evidence>
<dbReference type="InterPro" id="IPR003660">
    <property type="entry name" value="HAMP_dom"/>
</dbReference>
<dbReference type="OrthoDB" id="9814363at2"/>
<dbReference type="SUPFAM" id="SSF103190">
    <property type="entry name" value="Sensory domain-like"/>
    <property type="match status" value="1"/>
</dbReference>
<dbReference type="EMBL" id="FQZB01000006">
    <property type="protein sequence ID" value="SHJ08881.1"/>
    <property type="molecule type" value="Genomic_DNA"/>
</dbReference>
<dbReference type="RefSeq" id="WP_084108441.1">
    <property type="nucleotide sequence ID" value="NZ_FQZB01000006.1"/>
</dbReference>
<evidence type="ECO:0000259" key="11">
    <source>
        <dbReference type="PROSITE" id="PS50111"/>
    </source>
</evidence>
<dbReference type="PANTHER" id="PTHR32089:SF112">
    <property type="entry name" value="LYSOZYME-LIKE PROTEIN-RELATED"/>
    <property type="match status" value="1"/>
</dbReference>
<dbReference type="PANTHER" id="PTHR32089">
    <property type="entry name" value="METHYL-ACCEPTING CHEMOTAXIS PROTEIN MCPB"/>
    <property type="match status" value="1"/>
</dbReference>
<dbReference type="SUPFAM" id="SSF58104">
    <property type="entry name" value="Methyl-accepting chemotaxis protein (MCP) signaling domain"/>
    <property type="match status" value="1"/>
</dbReference>
<comment type="subcellular location">
    <subcellularLocation>
        <location evidence="1">Cell membrane</location>
        <topology evidence="1">Multi-pass membrane protein</topology>
    </subcellularLocation>
</comment>
<evidence type="ECO:0000313" key="14">
    <source>
        <dbReference type="Proteomes" id="UP000184310"/>
    </source>
</evidence>
<evidence type="ECO:0000256" key="6">
    <source>
        <dbReference type="ARBA" id="ARBA00023136"/>
    </source>
</evidence>
<dbReference type="GO" id="GO:0006935">
    <property type="term" value="P:chemotaxis"/>
    <property type="evidence" value="ECO:0007669"/>
    <property type="project" value="UniProtKB-KW"/>
</dbReference>
<evidence type="ECO:0000256" key="7">
    <source>
        <dbReference type="ARBA" id="ARBA00023224"/>
    </source>
</evidence>
<keyword evidence="2" id="KW-1003">Cell membrane</keyword>
<gene>
    <name evidence="13" type="ORF">SAMN02745163_01279</name>
</gene>
<feature type="transmembrane region" description="Helical" evidence="10">
    <location>
        <begin position="310"/>
        <end position="333"/>
    </location>
</feature>
<feature type="domain" description="HAMP" evidence="12">
    <location>
        <begin position="334"/>
        <end position="389"/>
    </location>
</feature>
<keyword evidence="7 9" id="KW-0807">Transducer</keyword>
<evidence type="ECO:0000256" key="10">
    <source>
        <dbReference type="SAM" id="Phobius"/>
    </source>
</evidence>
<evidence type="ECO:0000313" key="13">
    <source>
        <dbReference type="EMBL" id="SHJ08881.1"/>
    </source>
</evidence>
<evidence type="ECO:0000256" key="9">
    <source>
        <dbReference type="PROSITE-ProRule" id="PRU00284"/>
    </source>
</evidence>
<dbReference type="GO" id="GO:0007165">
    <property type="term" value="P:signal transduction"/>
    <property type="evidence" value="ECO:0007669"/>
    <property type="project" value="UniProtKB-KW"/>
</dbReference>
<feature type="domain" description="Methyl-accepting transducer" evidence="11">
    <location>
        <begin position="408"/>
        <end position="658"/>
    </location>
</feature>
<evidence type="ECO:0000256" key="1">
    <source>
        <dbReference type="ARBA" id="ARBA00004651"/>
    </source>
</evidence>
<keyword evidence="14" id="KW-1185">Reference proteome</keyword>
<dbReference type="Pfam" id="PF00015">
    <property type="entry name" value="MCPsignal"/>
    <property type="match status" value="1"/>
</dbReference>
<keyword evidence="4 10" id="KW-0812">Transmembrane</keyword>
<evidence type="ECO:0000256" key="8">
    <source>
        <dbReference type="ARBA" id="ARBA00029447"/>
    </source>
</evidence>
<dbReference type="CDD" id="cd11386">
    <property type="entry name" value="MCP_signal"/>
    <property type="match status" value="1"/>
</dbReference>
<dbReference type="Proteomes" id="UP000184310">
    <property type="component" value="Unassembled WGS sequence"/>
</dbReference>
<keyword evidence="3" id="KW-0145">Chemotaxis</keyword>
<dbReference type="CDD" id="cd12912">
    <property type="entry name" value="PDC2_MCP_like"/>
    <property type="match status" value="1"/>
</dbReference>
<protein>
    <submittedName>
        <fullName evidence="13">Methyl-accepting chemotaxis sensory transducer with TarH sensor</fullName>
    </submittedName>
</protein>
<accession>A0A1M6GG76</accession>
<dbReference type="InterPro" id="IPR004089">
    <property type="entry name" value="MCPsignal_dom"/>
</dbReference>
<comment type="similarity">
    <text evidence="8">Belongs to the methyl-accepting chemotaxis (MCP) protein family.</text>
</comment>